<dbReference type="Pfam" id="PF08338">
    <property type="entry name" value="DUF1731"/>
    <property type="match status" value="1"/>
</dbReference>
<keyword evidence="5" id="KW-1185">Reference proteome</keyword>
<dbReference type="NCBIfam" id="TIGR01777">
    <property type="entry name" value="yfcH"/>
    <property type="match status" value="1"/>
</dbReference>
<dbReference type="PANTHER" id="PTHR11092">
    <property type="entry name" value="SUGAR NUCLEOTIDE EPIMERASE RELATED"/>
    <property type="match status" value="1"/>
</dbReference>
<dbReference type="PANTHER" id="PTHR11092:SF0">
    <property type="entry name" value="EPIMERASE FAMILY PROTEIN SDR39U1"/>
    <property type="match status" value="1"/>
</dbReference>
<dbReference type="InterPro" id="IPR013549">
    <property type="entry name" value="DUF1731"/>
</dbReference>
<accession>A0A1H9WQJ4</accession>
<dbReference type="SUPFAM" id="SSF51735">
    <property type="entry name" value="NAD(P)-binding Rossmann-fold domains"/>
    <property type="match status" value="1"/>
</dbReference>
<dbReference type="Proteomes" id="UP000199318">
    <property type="component" value="Unassembled WGS sequence"/>
</dbReference>
<organism evidence="4 5">
    <name type="scientific">Salisediminibacterium halotolerans</name>
    <dbReference type="NCBI Taxonomy" id="517425"/>
    <lineage>
        <taxon>Bacteria</taxon>
        <taxon>Bacillati</taxon>
        <taxon>Bacillota</taxon>
        <taxon>Bacilli</taxon>
        <taxon>Bacillales</taxon>
        <taxon>Bacillaceae</taxon>
        <taxon>Salisediminibacterium</taxon>
    </lineage>
</organism>
<feature type="domain" description="NAD-dependent epimerase/dehydratase" evidence="2">
    <location>
        <begin position="3"/>
        <end position="215"/>
    </location>
</feature>
<evidence type="ECO:0000259" key="2">
    <source>
        <dbReference type="Pfam" id="PF01370"/>
    </source>
</evidence>
<sequence>MKIAVAGGTGLIGQSLLKRFITQGHDVVILTRNKSNKKAGEGLSYVEWLKEGTRPETDLEGIDAFINLAGENLNSGRWTEKKKAEILNSRIEASEESVRIIHALEKKPEVFINGSAVGYYGSSFTKIFTESDEPGEGFLADVVKQWEETAAKAPAAVRTVYSRFGVVLDPYEGALRKMLPAFRFYAGGKLGTGEQWMSWIHVDDVAKAIEFCIENTAIDGPVNFTAPNPEKMKNFGRTLADVMNRPFWAPVPSLLLKGALGEMSQLVLSSQKALPKKLQAHGFVFDYPQLYGALDSLIESPSKQAAKAK</sequence>
<dbReference type="InterPro" id="IPR001509">
    <property type="entry name" value="Epimerase_deHydtase"/>
</dbReference>
<dbReference type="Pfam" id="PF01370">
    <property type="entry name" value="Epimerase"/>
    <property type="match status" value="1"/>
</dbReference>
<proteinExistence type="inferred from homology"/>
<dbReference type="OrthoDB" id="9801773at2"/>
<feature type="domain" description="DUF1731" evidence="3">
    <location>
        <begin position="251"/>
        <end position="296"/>
    </location>
</feature>
<comment type="similarity">
    <text evidence="1">Belongs to the NAD(P)-dependent epimerase/dehydratase family. SDR39U1 subfamily.</text>
</comment>
<dbReference type="InterPro" id="IPR010099">
    <property type="entry name" value="SDR39U1"/>
</dbReference>
<evidence type="ECO:0000256" key="1">
    <source>
        <dbReference type="ARBA" id="ARBA00009353"/>
    </source>
</evidence>
<dbReference type="RefSeq" id="WP_093075156.1">
    <property type="nucleotide sequence ID" value="NZ_FOGV01000043.1"/>
</dbReference>
<dbReference type="EMBL" id="FOGV01000043">
    <property type="protein sequence ID" value="SES36094.1"/>
    <property type="molecule type" value="Genomic_DNA"/>
</dbReference>
<evidence type="ECO:0000313" key="4">
    <source>
        <dbReference type="EMBL" id="SES36094.1"/>
    </source>
</evidence>
<dbReference type="Gene3D" id="3.40.50.720">
    <property type="entry name" value="NAD(P)-binding Rossmann-like Domain"/>
    <property type="match status" value="1"/>
</dbReference>
<dbReference type="InterPro" id="IPR036291">
    <property type="entry name" value="NAD(P)-bd_dom_sf"/>
</dbReference>
<gene>
    <name evidence="4" type="ORF">SAMN05444126_1431</name>
</gene>
<protein>
    <recommendedName>
        <fullName evidence="6">TIGR01777 family protein</fullName>
    </recommendedName>
</protein>
<name>A0A1H9WQJ4_9BACI</name>
<dbReference type="STRING" id="1464123.SAMN05444126_1431"/>
<evidence type="ECO:0000259" key="3">
    <source>
        <dbReference type="Pfam" id="PF08338"/>
    </source>
</evidence>
<comment type="caution">
    <text evidence="4">The sequence shown here is derived from an EMBL/GenBank/DDBJ whole genome shotgun (WGS) entry which is preliminary data.</text>
</comment>
<reference evidence="5" key="1">
    <citation type="submission" date="2016-10" db="EMBL/GenBank/DDBJ databases">
        <authorList>
            <person name="de Groot N.N."/>
        </authorList>
    </citation>
    <scope>NUCLEOTIDE SEQUENCE [LARGE SCALE GENOMIC DNA]</scope>
    <source>
        <strain evidence="5">10nlg</strain>
    </source>
</reference>
<evidence type="ECO:0008006" key="6">
    <source>
        <dbReference type="Google" id="ProtNLM"/>
    </source>
</evidence>
<evidence type="ECO:0000313" key="5">
    <source>
        <dbReference type="Proteomes" id="UP000199318"/>
    </source>
</evidence>
<dbReference type="AlphaFoldDB" id="A0A1H9WQJ4"/>
<dbReference type="CDD" id="cd05242">
    <property type="entry name" value="SDR_a8"/>
    <property type="match status" value="1"/>
</dbReference>